<protein>
    <submittedName>
        <fullName evidence="3">Glycosyltransferase family 4 protein</fullName>
    </submittedName>
</protein>
<name>A0ABS0TEQ6_9FLAO</name>
<evidence type="ECO:0000259" key="2">
    <source>
        <dbReference type="Pfam" id="PF13439"/>
    </source>
</evidence>
<dbReference type="PANTHER" id="PTHR45947">
    <property type="entry name" value="SULFOQUINOVOSYL TRANSFERASE SQD2"/>
    <property type="match status" value="1"/>
</dbReference>
<dbReference type="CDD" id="cd03808">
    <property type="entry name" value="GT4_CapM-like"/>
    <property type="match status" value="1"/>
</dbReference>
<dbReference type="InterPro" id="IPR028098">
    <property type="entry name" value="Glyco_trans_4-like_N"/>
</dbReference>
<sequence>MRKNKICIVIGSAMNLNSLYKDQFKYLMKNGYEVTGVAPSGEEHNWLQKDGVKTKVIHLKRPPSIFNDLFSVFQLSYFFIFNRFDIISVSTPKASLVGTLAAKISLQNNIIYTLRGRAYEGATGFKKKFYEFIEKFVCNNAKKVFCISHELRKDIIKKGICEEDKIFTIGSGSSNGVDLCKFSRDKNTLEKGNQIRAKYNIGKDDLLILYSGRIRKDKGINELVDAFNELCQKHPNVYLLIQGKYDYFDPLSPEVIKIIKENPRIIEAGWEKDIEGYYAASNIFAFPSHREGFGNVAIEASAMGLPVIGFDVIGCRESIKNEVSGILVSEINAQVFAKKLEELILNPNLRNRLGTQGKEWVYNSFDSKMIWKHLLNIYDGMLDKENYAFRANR</sequence>
<keyword evidence="4" id="KW-1185">Reference proteome</keyword>
<organism evidence="3 4">
    <name type="scientific">Salegentibacter maritimus</name>
    <dbReference type="NCBI Taxonomy" id="2794347"/>
    <lineage>
        <taxon>Bacteria</taxon>
        <taxon>Pseudomonadati</taxon>
        <taxon>Bacteroidota</taxon>
        <taxon>Flavobacteriia</taxon>
        <taxon>Flavobacteriales</taxon>
        <taxon>Flavobacteriaceae</taxon>
        <taxon>Salegentibacter</taxon>
    </lineage>
</organism>
<comment type="caution">
    <text evidence="3">The sequence shown here is derived from an EMBL/GenBank/DDBJ whole genome shotgun (WGS) entry which is preliminary data.</text>
</comment>
<dbReference type="Pfam" id="PF13439">
    <property type="entry name" value="Glyco_transf_4"/>
    <property type="match status" value="1"/>
</dbReference>
<dbReference type="InterPro" id="IPR050194">
    <property type="entry name" value="Glycosyltransferase_grp1"/>
</dbReference>
<dbReference type="PANTHER" id="PTHR45947:SF3">
    <property type="entry name" value="SULFOQUINOVOSYL TRANSFERASE SQD2"/>
    <property type="match status" value="1"/>
</dbReference>
<feature type="domain" description="Glycosyltransferase subfamily 4-like N-terminal" evidence="2">
    <location>
        <begin position="25"/>
        <end position="170"/>
    </location>
</feature>
<dbReference type="RefSeq" id="WP_198638163.1">
    <property type="nucleotide sequence ID" value="NZ_JAEHNY010000004.1"/>
</dbReference>
<dbReference type="Proteomes" id="UP000635665">
    <property type="component" value="Unassembled WGS sequence"/>
</dbReference>
<dbReference type="InterPro" id="IPR001296">
    <property type="entry name" value="Glyco_trans_1"/>
</dbReference>
<evidence type="ECO:0000313" key="4">
    <source>
        <dbReference type="Proteomes" id="UP000635665"/>
    </source>
</evidence>
<evidence type="ECO:0000313" key="3">
    <source>
        <dbReference type="EMBL" id="MBI6119541.1"/>
    </source>
</evidence>
<accession>A0ABS0TEQ6</accession>
<dbReference type="EMBL" id="JAEHNY010000004">
    <property type="protein sequence ID" value="MBI6119541.1"/>
    <property type="molecule type" value="Genomic_DNA"/>
</dbReference>
<reference evidence="3 4" key="1">
    <citation type="submission" date="2020-12" db="EMBL/GenBank/DDBJ databases">
        <title>Salegentibacter orientalis sp. nov., isolated from costal sediment.</title>
        <authorList>
            <person name="Lian F.-B."/>
        </authorList>
    </citation>
    <scope>NUCLEOTIDE SEQUENCE [LARGE SCALE GENOMIC DNA]</scope>
    <source>
        <strain evidence="3 4">F60176</strain>
    </source>
</reference>
<evidence type="ECO:0000259" key="1">
    <source>
        <dbReference type="Pfam" id="PF00534"/>
    </source>
</evidence>
<dbReference type="SUPFAM" id="SSF53756">
    <property type="entry name" value="UDP-Glycosyltransferase/glycogen phosphorylase"/>
    <property type="match status" value="1"/>
</dbReference>
<feature type="domain" description="Glycosyl transferase family 1" evidence="1">
    <location>
        <begin position="194"/>
        <end position="360"/>
    </location>
</feature>
<proteinExistence type="predicted"/>
<dbReference type="Pfam" id="PF00534">
    <property type="entry name" value="Glycos_transf_1"/>
    <property type="match status" value="1"/>
</dbReference>
<dbReference type="Gene3D" id="3.40.50.2000">
    <property type="entry name" value="Glycogen Phosphorylase B"/>
    <property type="match status" value="2"/>
</dbReference>
<gene>
    <name evidence="3" type="ORF">I6U50_05850</name>
</gene>